<gene>
    <name evidence="2" type="ORF">GCM10011273_14990</name>
</gene>
<keyword evidence="1" id="KW-0812">Transmembrane</keyword>
<evidence type="ECO:0000256" key="1">
    <source>
        <dbReference type="SAM" id="Phobius"/>
    </source>
</evidence>
<feature type="transmembrane region" description="Helical" evidence="1">
    <location>
        <begin position="92"/>
        <end position="113"/>
    </location>
</feature>
<dbReference type="AlphaFoldDB" id="A0A918USA5"/>
<evidence type="ECO:0000313" key="3">
    <source>
        <dbReference type="Proteomes" id="UP000662572"/>
    </source>
</evidence>
<organism evidence="2 3">
    <name type="scientific">Asticcacaulis endophyticus</name>
    <dbReference type="NCBI Taxonomy" id="1395890"/>
    <lineage>
        <taxon>Bacteria</taxon>
        <taxon>Pseudomonadati</taxon>
        <taxon>Pseudomonadota</taxon>
        <taxon>Alphaproteobacteria</taxon>
        <taxon>Caulobacterales</taxon>
        <taxon>Caulobacteraceae</taxon>
        <taxon>Asticcacaulis</taxon>
    </lineage>
</organism>
<proteinExistence type="predicted"/>
<keyword evidence="1" id="KW-1133">Transmembrane helix</keyword>
<keyword evidence="1" id="KW-0472">Membrane</keyword>
<keyword evidence="3" id="KW-1185">Reference proteome</keyword>
<accession>A0A918USA5</accession>
<dbReference type="RefSeq" id="WP_229807608.1">
    <property type="nucleotide sequence ID" value="NZ_BMZB01000001.1"/>
</dbReference>
<comment type="caution">
    <text evidence="2">The sequence shown here is derived from an EMBL/GenBank/DDBJ whole genome shotgun (WGS) entry which is preliminary data.</text>
</comment>
<evidence type="ECO:0000313" key="2">
    <source>
        <dbReference type="EMBL" id="GGZ29887.1"/>
    </source>
</evidence>
<dbReference type="EMBL" id="BMZB01000001">
    <property type="protein sequence ID" value="GGZ29887.1"/>
    <property type="molecule type" value="Genomic_DNA"/>
</dbReference>
<feature type="transmembrane region" description="Helical" evidence="1">
    <location>
        <begin position="12"/>
        <end position="35"/>
    </location>
</feature>
<sequence>MSGAPTPSQPSMWTAFPLLVIPVVAYNLIAFFSMFGGSADAAYNYLHGVWFSVPMPAPGSTWKVGVGDVITLIGLIMLFFELLKSTSSDKVAIINHALSMVLFIVCLVQFLLLKPFATSVFFMLTAMTLLDVLAGFIVTTISARRDFEF</sequence>
<reference evidence="2" key="2">
    <citation type="submission" date="2020-09" db="EMBL/GenBank/DDBJ databases">
        <authorList>
            <person name="Sun Q."/>
            <person name="Kim S."/>
        </authorList>
    </citation>
    <scope>NUCLEOTIDE SEQUENCE</scope>
    <source>
        <strain evidence="2">KCTC 32296</strain>
    </source>
</reference>
<feature type="transmembrane region" description="Helical" evidence="1">
    <location>
        <begin position="60"/>
        <end position="80"/>
    </location>
</feature>
<name>A0A918USA5_9CAUL</name>
<reference evidence="2" key="1">
    <citation type="journal article" date="2014" name="Int. J. Syst. Evol. Microbiol.">
        <title>Complete genome sequence of Corynebacterium casei LMG S-19264T (=DSM 44701T), isolated from a smear-ripened cheese.</title>
        <authorList>
            <consortium name="US DOE Joint Genome Institute (JGI-PGF)"/>
            <person name="Walter F."/>
            <person name="Albersmeier A."/>
            <person name="Kalinowski J."/>
            <person name="Ruckert C."/>
        </authorList>
    </citation>
    <scope>NUCLEOTIDE SEQUENCE</scope>
    <source>
        <strain evidence="2">KCTC 32296</strain>
    </source>
</reference>
<dbReference type="Proteomes" id="UP000662572">
    <property type="component" value="Unassembled WGS sequence"/>
</dbReference>
<feature type="transmembrane region" description="Helical" evidence="1">
    <location>
        <begin position="119"/>
        <end position="143"/>
    </location>
</feature>
<protein>
    <submittedName>
        <fullName evidence="2">Uncharacterized protein</fullName>
    </submittedName>
</protein>